<sequence>MKLTNPDFSSSLRGLDFVGRTIIPETDRFTEHNKVVAESVVRQKQFLCPKVPLKVRLLFEKEKNFQSLDFGSLLLDGSHKNKRIVKSSDPTSQQAGETGETRPGEGSVAESVVRQKQFLCPKVPLKVRLLFEKEKNFQSLDFGSLLLDGSHKNKRIVKSSDPTSQQAGETGETRPGEGSGNSVNFEGQECADMQPQQYETTPKFFSLFVCQST</sequence>
<reference evidence="3" key="1">
    <citation type="journal article" date="2017" name="bioRxiv">
        <title>Comparative analysis of the genomes of Stylophora pistillata and Acropora digitifera provides evidence for extensive differences between species of corals.</title>
        <authorList>
            <person name="Voolstra C.R."/>
            <person name="Li Y."/>
            <person name="Liew Y.J."/>
            <person name="Baumgarten S."/>
            <person name="Zoccola D."/>
            <person name="Flot J.-F."/>
            <person name="Tambutte S."/>
            <person name="Allemand D."/>
            <person name="Aranda M."/>
        </authorList>
    </citation>
    <scope>NUCLEOTIDE SEQUENCE [LARGE SCALE GENOMIC DNA]</scope>
</reference>
<dbReference type="Proteomes" id="UP000225706">
    <property type="component" value="Unassembled WGS sequence"/>
</dbReference>
<dbReference type="OrthoDB" id="6133115at2759"/>
<feature type="region of interest" description="Disordered" evidence="1">
    <location>
        <begin position="155"/>
        <end position="193"/>
    </location>
</feature>
<comment type="caution">
    <text evidence="2">The sequence shown here is derived from an EMBL/GenBank/DDBJ whole genome shotgun (WGS) entry which is preliminary data.</text>
</comment>
<evidence type="ECO:0000313" key="2">
    <source>
        <dbReference type="EMBL" id="PFX27326.1"/>
    </source>
</evidence>
<evidence type="ECO:0000256" key="1">
    <source>
        <dbReference type="SAM" id="MobiDB-lite"/>
    </source>
</evidence>
<protein>
    <submittedName>
        <fullName evidence="2">Uncharacterized protein</fullName>
    </submittedName>
</protein>
<keyword evidence="3" id="KW-1185">Reference proteome</keyword>
<feature type="region of interest" description="Disordered" evidence="1">
    <location>
        <begin position="83"/>
        <end position="108"/>
    </location>
</feature>
<name>A0A2B4SD78_STYPI</name>
<evidence type="ECO:0000313" key="3">
    <source>
        <dbReference type="Proteomes" id="UP000225706"/>
    </source>
</evidence>
<dbReference type="EMBL" id="LSMT01000106">
    <property type="protein sequence ID" value="PFX27326.1"/>
    <property type="molecule type" value="Genomic_DNA"/>
</dbReference>
<organism evidence="2 3">
    <name type="scientific">Stylophora pistillata</name>
    <name type="common">Smooth cauliflower coral</name>
    <dbReference type="NCBI Taxonomy" id="50429"/>
    <lineage>
        <taxon>Eukaryota</taxon>
        <taxon>Metazoa</taxon>
        <taxon>Cnidaria</taxon>
        <taxon>Anthozoa</taxon>
        <taxon>Hexacorallia</taxon>
        <taxon>Scleractinia</taxon>
        <taxon>Astrocoeniina</taxon>
        <taxon>Pocilloporidae</taxon>
        <taxon>Stylophora</taxon>
    </lineage>
</organism>
<gene>
    <name evidence="2" type="ORF">AWC38_SpisGene7989</name>
</gene>
<dbReference type="AlphaFoldDB" id="A0A2B4SD78"/>
<proteinExistence type="predicted"/>
<accession>A0A2B4SD78</accession>